<keyword evidence="3" id="KW-1185">Reference proteome</keyword>
<gene>
    <name evidence="2" type="ORF">SAMN05444339_11531</name>
</gene>
<proteinExistence type="predicted"/>
<protein>
    <submittedName>
        <fullName evidence="2">HTH DNA binding domain-containing protein</fullName>
    </submittedName>
</protein>
<sequence>MTGPDLQATLKAEILAARLEGALRADPDLAAIWRAEAAVQEACASAWLEDLPLRPEDLLCRAFRDEIGDPDRDRAAIAATAILRGLHSPGDLRDDTAVVMKRIWALGGDTGPSPFTPEHLDALRQDLRTAPGPILAGLAVAHRVGLIAAGAPACARLAFVAADHALRGAGGFMIGDADPHDLVRAPRGAWVLQPSLALVDSGFRLWSVSRPDTVAALLAGLTHTLARAMGSLPMHRRWLNRARHARDTAHGSSHMPDLVRLLMIQPIIDTADLAKAAGITSRSALRLIDTATDTALIRKITYRNTYRAWATEPCAKLLGLA</sequence>
<dbReference type="InterPro" id="IPR021068">
    <property type="entry name" value="HTH_DNA-bd"/>
</dbReference>
<accession>A0A1M5EX12</accession>
<dbReference type="RefSeq" id="WP_072858737.1">
    <property type="nucleotide sequence ID" value="NZ_FQUE01000015.1"/>
</dbReference>
<evidence type="ECO:0000313" key="2">
    <source>
        <dbReference type="EMBL" id="SHF83561.1"/>
    </source>
</evidence>
<feature type="domain" description="HTH DNA binding" evidence="1">
    <location>
        <begin position="255"/>
        <end position="309"/>
    </location>
</feature>
<organism evidence="2 3">
    <name type="scientific">Loktanella atrilutea</name>
    <dbReference type="NCBI Taxonomy" id="366533"/>
    <lineage>
        <taxon>Bacteria</taxon>
        <taxon>Pseudomonadati</taxon>
        <taxon>Pseudomonadota</taxon>
        <taxon>Alphaproteobacteria</taxon>
        <taxon>Rhodobacterales</taxon>
        <taxon>Roseobacteraceae</taxon>
        <taxon>Loktanella</taxon>
    </lineage>
</organism>
<evidence type="ECO:0000313" key="3">
    <source>
        <dbReference type="Proteomes" id="UP000183987"/>
    </source>
</evidence>
<dbReference type="Pfam" id="PF11972">
    <property type="entry name" value="HTH_13"/>
    <property type="match status" value="1"/>
</dbReference>
<dbReference type="AlphaFoldDB" id="A0A1M5EX12"/>
<dbReference type="Proteomes" id="UP000183987">
    <property type="component" value="Unassembled WGS sequence"/>
</dbReference>
<dbReference type="OrthoDB" id="7838433at2"/>
<reference evidence="3" key="1">
    <citation type="submission" date="2016-11" db="EMBL/GenBank/DDBJ databases">
        <authorList>
            <person name="Varghese N."/>
            <person name="Submissions S."/>
        </authorList>
    </citation>
    <scope>NUCLEOTIDE SEQUENCE [LARGE SCALE GENOMIC DNA]</scope>
    <source>
        <strain evidence="3">DSM 29326</strain>
    </source>
</reference>
<evidence type="ECO:0000259" key="1">
    <source>
        <dbReference type="Pfam" id="PF11972"/>
    </source>
</evidence>
<dbReference type="EMBL" id="FQUE01000015">
    <property type="protein sequence ID" value="SHF83561.1"/>
    <property type="molecule type" value="Genomic_DNA"/>
</dbReference>
<name>A0A1M5EX12_LOKAT</name>